<dbReference type="GO" id="GO:0005525">
    <property type="term" value="F:GTP binding"/>
    <property type="evidence" value="ECO:0007669"/>
    <property type="project" value="InterPro"/>
</dbReference>
<dbReference type="Proteomes" id="UP000031631">
    <property type="component" value="Chromosome"/>
</dbReference>
<dbReference type="InterPro" id="IPR027417">
    <property type="entry name" value="P-loop_NTPase"/>
</dbReference>
<dbReference type="PANTHER" id="PTHR42714">
    <property type="entry name" value="TRNA MODIFICATION GTPASE GTPBP3"/>
    <property type="match status" value="1"/>
</dbReference>
<dbReference type="AlphaFoldDB" id="A0A7U6GHX5"/>
<evidence type="ECO:0000313" key="6">
    <source>
        <dbReference type="EMBL" id="BAO43934.1"/>
    </source>
</evidence>
<dbReference type="PANTHER" id="PTHR42714:SF6">
    <property type="entry name" value="TRANSLATION INITIATION FACTOR IF-2"/>
    <property type="match status" value="1"/>
</dbReference>
<dbReference type="Pfam" id="PF01926">
    <property type="entry name" value="MMR_HSR1"/>
    <property type="match status" value="1"/>
</dbReference>
<feature type="domain" description="G" evidence="5">
    <location>
        <begin position="79"/>
        <end position="190"/>
    </location>
</feature>
<dbReference type="GO" id="GO:0030488">
    <property type="term" value="P:tRNA methylation"/>
    <property type="evidence" value="ECO:0007669"/>
    <property type="project" value="TreeGrafter"/>
</dbReference>
<reference evidence="6 7" key="1">
    <citation type="journal article" date="2014" name="PLoS ONE">
        <title>Physiological and genomic features of a novel sulfur-oxidizing gammaproteobacterium belonging to a previously uncultivated symbiotic lineage isolated from a hydrothermal vent.</title>
        <authorList>
            <person name="Nunoura T."/>
            <person name="Takaki Y."/>
            <person name="Kazama H."/>
            <person name="Kakuta J."/>
            <person name="Shimamura S."/>
            <person name="Makita H."/>
            <person name="Hirai M."/>
            <person name="Miyazaki M."/>
            <person name="Takai K."/>
        </authorList>
    </citation>
    <scope>NUCLEOTIDE SEQUENCE [LARGE SCALE GENOMIC DNA]</scope>
    <source>
        <strain evidence="6 7">Hiromi1</strain>
    </source>
</reference>
<dbReference type="CDD" id="cd00880">
    <property type="entry name" value="Era_like"/>
    <property type="match status" value="1"/>
</dbReference>
<evidence type="ECO:0000256" key="2">
    <source>
        <dbReference type="ARBA" id="ARBA00022692"/>
    </source>
</evidence>
<keyword evidence="2" id="KW-0812">Transmembrane</keyword>
<evidence type="ECO:0000256" key="1">
    <source>
        <dbReference type="ARBA" id="ARBA00004141"/>
    </source>
</evidence>
<keyword evidence="7" id="KW-1185">Reference proteome</keyword>
<evidence type="ECO:0000256" key="4">
    <source>
        <dbReference type="ARBA" id="ARBA00023136"/>
    </source>
</evidence>
<evidence type="ECO:0000313" key="7">
    <source>
        <dbReference type="Proteomes" id="UP000031631"/>
    </source>
</evidence>
<dbReference type="Pfam" id="PF05128">
    <property type="entry name" value="DUF697"/>
    <property type="match status" value="1"/>
</dbReference>
<organism evidence="6 7">
    <name type="scientific">Thiolapillus brandeum</name>
    <dbReference type="NCBI Taxonomy" id="1076588"/>
    <lineage>
        <taxon>Bacteria</taxon>
        <taxon>Pseudomonadati</taxon>
        <taxon>Pseudomonadota</taxon>
        <taxon>Gammaproteobacteria</taxon>
        <taxon>Chromatiales</taxon>
        <taxon>Sedimenticolaceae</taxon>
        <taxon>Thiolapillus</taxon>
    </lineage>
</organism>
<dbReference type="GO" id="GO:0002098">
    <property type="term" value="P:tRNA wobble uridine modification"/>
    <property type="evidence" value="ECO:0007669"/>
    <property type="project" value="TreeGrafter"/>
</dbReference>
<evidence type="ECO:0000256" key="3">
    <source>
        <dbReference type="ARBA" id="ARBA00022989"/>
    </source>
</evidence>
<evidence type="ECO:0000259" key="5">
    <source>
        <dbReference type="Pfam" id="PF01926"/>
    </source>
</evidence>
<keyword evidence="4" id="KW-0472">Membrane</keyword>
<dbReference type="GO" id="GO:0005737">
    <property type="term" value="C:cytoplasm"/>
    <property type="evidence" value="ECO:0007669"/>
    <property type="project" value="TreeGrafter"/>
</dbReference>
<dbReference type="GO" id="GO:0016020">
    <property type="term" value="C:membrane"/>
    <property type="evidence" value="ECO:0007669"/>
    <property type="project" value="UniProtKB-SubCell"/>
</dbReference>
<keyword evidence="3" id="KW-1133">Transmembrane helix</keyword>
<proteinExistence type="predicted"/>
<dbReference type="InterPro" id="IPR021147">
    <property type="entry name" value="DUF697"/>
</dbReference>
<dbReference type="EMBL" id="AP012273">
    <property type="protein sequence ID" value="BAO43934.1"/>
    <property type="molecule type" value="Genomic_DNA"/>
</dbReference>
<dbReference type="KEGG" id="tbn:TBH_C1004"/>
<sequence>MVKISKRLRRIMPDWLFAKSHDATTKTEHGDPDHLDLAQESLEALIEDPRVPESVRESLEQDYQEVQAMLDRLEHGHIHIAVFGRVSVGKSALLNALLGEQRFSTSPLHGETTRAERGQWQEYESGGVFLIDTPGINEVDGEAREQLAREVAGRSDLVLFVVDSDLTETEVQALKEIAALHRPIILVLNKADRYSTAEQETLLASLKRHTRGIVEENNVVTASADPAERLVIRVDEAGNEDEEWRRPPVNVSQVKERLWDILQAEGQTLAALNASLFASDLSDKVGERILQARRELGQKLIRKYCATKGVAVALNPVPVADLVAAAVVDVSMIVHLSKLYNLPLTRNEAGDLVKTIGGQMALLMGTIWAVHFISSALKLGSWGLSSLVTGGAQGAVAYYSTWIVGQAAERYLAQGKSWGEGGPKLVVREILDSLDRDSILKQAREDIRLRLQRGT</sequence>
<dbReference type="SUPFAM" id="SSF52540">
    <property type="entry name" value="P-loop containing nucleoside triphosphate hydrolases"/>
    <property type="match status" value="1"/>
</dbReference>
<accession>A0A7U6GHX5</accession>
<dbReference type="InterPro" id="IPR006073">
    <property type="entry name" value="GTP-bd"/>
</dbReference>
<name>A0A7U6GHX5_9GAMM</name>
<dbReference type="Gene3D" id="3.40.50.300">
    <property type="entry name" value="P-loop containing nucleotide triphosphate hydrolases"/>
    <property type="match status" value="1"/>
</dbReference>
<gene>
    <name evidence="6" type="ORF">TBH_C1004</name>
</gene>
<dbReference type="InterPro" id="IPR005225">
    <property type="entry name" value="Small_GTP-bd"/>
</dbReference>
<comment type="subcellular location">
    <subcellularLocation>
        <location evidence="1">Membrane</location>
        <topology evidence="1">Multi-pass membrane protein</topology>
    </subcellularLocation>
</comment>
<protein>
    <recommendedName>
        <fullName evidence="5">G domain-containing protein</fullName>
    </recommendedName>
</protein>
<dbReference type="NCBIfam" id="TIGR00231">
    <property type="entry name" value="small_GTP"/>
    <property type="match status" value="1"/>
</dbReference>